<dbReference type="RefSeq" id="WP_149727425.1">
    <property type="nucleotide sequence ID" value="NZ_VUJV01000001.1"/>
</dbReference>
<gene>
    <name evidence="3" type="ORF">F0U44_06815</name>
</gene>
<feature type="signal peptide" evidence="2">
    <location>
        <begin position="1"/>
        <end position="25"/>
    </location>
</feature>
<reference evidence="3 4" key="2">
    <citation type="submission" date="2019-09" db="EMBL/GenBank/DDBJ databases">
        <authorList>
            <person name="Jin C."/>
        </authorList>
    </citation>
    <scope>NUCLEOTIDE SEQUENCE [LARGE SCALE GENOMIC DNA]</scope>
    <source>
        <strain evidence="3 4">BN130099</strain>
    </source>
</reference>
<feature type="region of interest" description="Disordered" evidence="1">
    <location>
        <begin position="97"/>
        <end position="136"/>
    </location>
</feature>
<sequence length="136" mass="14508">MTLLPRHAATLGATALFALSLSACGGPPDDASVADFCKAIHDTSWATSLDETSDGDEIVKALQKWRDKLDETGTPKGIPDDARKGFEITIDTLSDVKAEDFDSPDDLGDINGDLSKEDEDKVEALNDYSTDKCEGG</sequence>
<keyword evidence="2" id="KW-0732">Signal</keyword>
<evidence type="ECO:0000313" key="4">
    <source>
        <dbReference type="Proteomes" id="UP000325003"/>
    </source>
</evidence>
<feature type="compositionally biased region" description="Basic and acidic residues" evidence="1">
    <location>
        <begin position="114"/>
        <end position="136"/>
    </location>
</feature>
<accession>A0A5B1LN66</accession>
<dbReference type="AlphaFoldDB" id="A0A5B1LN66"/>
<evidence type="ECO:0000313" key="3">
    <source>
        <dbReference type="EMBL" id="KAA1421964.1"/>
    </source>
</evidence>
<evidence type="ECO:0008006" key="5">
    <source>
        <dbReference type="Google" id="ProtNLM"/>
    </source>
</evidence>
<dbReference type="Proteomes" id="UP000325003">
    <property type="component" value="Unassembled WGS sequence"/>
</dbReference>
<proteinExistence type="predicted"/>
<name>A0A5B1LN66_9ACTN</name>
<organism evidence="3 4">
    <name type="scientific">Nocardioides humilatus</name>
    <dbReference type="NCBI Taxonomy" id="2607660"/>
    <lineage>
        <taxon>Bacteria</taxon>
        <taxon>Bacillati</taxon>
        <taxon>Actinomycetota</taxon>
        <taxon>Actinomycetes</taxon>
        <taxon>Propionibacteriales</taxon>
        <taxon>Nocardioidaceae</taxon>
        <taxon>Nocardioides</taxon>
    </lineage>
</organism>
<dbReference type="PROSITE" id="PS51257">
    <property type="entry name" value="PROKAR_LIPOPROTEIN"/>
    <property type="match status" value="1"/>
</dbReference>
<keyword evidence="4" id="KW-1185">Reference proteome</keyword>
<evidence type="ECO:0000256" key="2">
    <source>
        <dbReference type="SAM" id="SignalP"/>
    </source>
</evidence>
<feature type="chain" id="PRO_5038664422" description="Lipoprotein" evidence="2">
    <location>
        <begin position="26"/>
        <end position="136"/>
    </location>
</feature>
<reference evidence="3 4" key="1">
    <citation type="submission" date="2019-09" db="EMBL/GenBank/DDBJ databases">
        <title>Nocardioides panacisoli sp. nov., isolated from the soil of a ginseng field.</title>
        <authorList>
            <person name="Cho C."/>
        </authorList>
    </citation>
    <scope>NUCLEOTIDE SEQUENCE [LARGE SCALE GENOMIC DNA]</scope>
    <source>
        <strain evidence="3 4">BN130099</strain>
    </source>
</reference>
<protein>
    <recommendedName>
        <fullName evidence="5">Lipoprotein</fullName>
    </recommendedName>
</protein>
<comment type="caution">
    <text evidence="3">The sequence shown here is derived from an EMBL/GenBank/DDBJ whole genome shotgun (WGS) entry which is preliminary data.</text>
</comment>
<dbReference type="EMBL" id="VUJV01000001">
    <property type="protein sequence ID" value="KAA1421964.1"/>
    <property type="molecule type" value="Genomic_DNA"/>
</dbReference>
<evidence type="ECO:0000256" key="1">
    <source>
        <dbReference type="SAM" id="MobiDB-lite"/>
    </source>
</evidence>